<accession>A0A4R6N8M2</accession>
<dbReference type="NCBIfam" id="TIGR03790">
    <property type="entry name" value="TIGR03790 family protein"/>
    <property type="match status" value="1"/>
</dbReference>
<proteinExistence type="predicted"/>
<keyword evidence="1" id="KW-0732">Signal</keyword>
<gene>
    <name evidence="2" type="ORF">DFR39_10256</name>
</gene>
<keyword evidence="3" id="KW-1185">Reference proteome</keyword>
<organism evidence="2 3">
    <name type="scientific">Roseateles asaccharophilus</name>
    <dbReference type="NCBI Taxonomy" id="582607"/>
    <lineage>
        <taxon>Bacteria</taxon>
        <taxon>Pseudomonadati</taxon>
        <taxon>Pseudomonadota</taxon>
        <taxon>Betaproteobacteria</taxon>
        <taxon>Burkholderiales</taxon>
        <taxon>Sphaerotilaceae</taxon>
        <taxon>Roseateles</taxon>
    </lineage>
</organism>
<evidence type="ECO:0000256" key="1">
    <source>
        <dbReference type="SAM" id="SignalP"/>
    </source>
</evidence>
<protein>
    <submittedName>
        <fullName evidence="2">Uncharacterized protein (TIGR03790 family)</fullName>
    </submittedName>
</protein>
<dbReference type="EMBL" id="SNXE01000002">
    <property type="protein sequence ID" value="TDP11685.1"/>
    <property type="molecule type" value="Genomic_DNA"/>
</dbReference>
<name>A0A4R6N8M2_9BURK</name>
<feature type="signal peptide" evidence="1">
    <location>
        <begin position="1"/>
        <end position="23"/>
    </location>
</feature>
<dbReference type="Proteomes" id="UP000295357">
    <property type="component" value="Unassembled WGS sequence"/>
</dbReference>
<reference evidence="2 3" key="1">
    <citation type="submission" date="2019-03" db="EMBL/GenBank/DDBJ databases">
        <title>Genomic Encyclopedia of Type Strains, Phase IV (KMG-IV): sequencing the most valuable type-strain genomes for metagenomic binning, comparative biology and taxonomic classification.</title>
        <authorList>
            <person name="Goeker M."/>
        </authorList>
    </citation>
    <scope>NUCLEOTIDE SEQUENCE [LARGE SCALE GENOMIC DNA]</scope>
    <source>
        <strain evidence="2 3">DSM 25082</strain>
    </source>
</reference>
<dbReference type="RefSeq" id="WP_246030699.1">
    <property type="nucleotide sequence ID" value="NZ_JAUFPJ010000002.1"/>
</dbReference>
<dbReference type="InterPro" id="IPR022265">
    <property type="entry name" value="CHP03790"/>
</dbReference>
<evidence type="ECO:0000313" key="3">
    <source>
        <dbReference type="Proteomes" id="UP000295357"/>
    </source>
</evidence>
<sequence length="358" mass="38761">MLRRIIVLFAGAALFLLMGPARAQQEPSWLRLPQPQGRLVAADIAVVINRQDPYSVAVGAEYAKKRGLAPQQLITLDLPRQAVLSPAEFEAFKTQLDERLGPQVQALVLAWSQPYAVACNSITGALALGFQPELCKNSCAASKPSPYPAYTGHKPFSDLGLRPAMLLAARSVESAKALIERGLAADRSLLERGTPPVQAVFAATEDKARNVREPLFPPESRLWAHGLQTRRVAQAALPELSEVLLFQTGLARVEGLERIPFIPGALADHLTSLGGQLERSSGPQMSALDWIEAGATASHGAVSEPCNHLQKFPHPQLLLLNYLQGQSALEAYWRSVLWPGQSVFVGEPLAAPYGRAPR</sequence>
<feature type="chain" id="PRO_5020621864" evidence="1">
    <location>
        <begin position="24"/>
        <end position="358"/>
    </location>
</feature>
<dbReference type="AlphaFoldDB" id="A0A4R6N8M2"/>
<evidence type="ECO:0000313" key="2">
    <source>
        <dbReference type="EMBL" id="TDP11685.1"/>
    </source>
</evidence>
<comment type="caution">
    <text evidence="2">The sequence shown here is derived from an EMBL/GenBank/DDBJ whole genome shotgun (WGS) entry which is preliminary data.</text>
</comment>